<evidence type="ECO:0000256" key="1">
    <source>
        <dbReference type="ARBA" id="ARBA00010996"/>
    </source>
</evidence>
<dbReference type="InterPro" id="IPR036249">
    <property type="entry name" value="Thioredoxin-like_sf"/>
</dbReference>
<dbReference type="EMBL" id="FNGV01000003">
    <property type="protein sequence ID" value="SDL84951.1"/>
    <property type="molecule type" value="Genomic_DNA"/>
</dbReference>
<keyword evidence="4" id="KW-1015">Disulfide bond</keyword>
<dbReference type="Pfam" id="PF02630">
    <property type="entry name" value="SCO1-SenC"/>
    <property type="match status" value="1"/>
</dbReference>
<dbReference type="PANTHER" id="PTHR12151">
    <property type="entry name" value="ELECTRON TRANSPORT PROTIN SCO1/SENC FAMILY MEMBER"/>
    <property type="match status" value="1"/>
</dbReference>
<evidence type="ECO:0000313" key="6">
    <source>
        <dbReference type="EMBL" id="SDL84951.1"/>
    </source>
</evidence>
<dbReference type="InterPro" id="IPR013766">
    <property type="entry name" value="Thioredoxin_domain"/>
</dbReference>
<keyword evidence="3" id="KW-0479">Metal-binding</keyword>
<feature type="binding site" evidence="3">
    <location>
        <position position="102"/>
    </location>
    <ligand>
        <name>Cu cation</name>
        <dbReference type="ChEBI" id="CHEBI:23378"/>
    </ligand>
</feature>
<dbReference type="Gene3D" id="3.40.30.10">
    <property type="entry name" value="Glutaredoxin"/>
    <property type="match status" value="1"/>
</dbReference>
<comment type="similarity">
    <text evidence="1">Belongs to the SCO1/2 family.</text>
</comment>
<organism evidence="6 7">
    <name type="scientific">Kriegella aquimaris</name>
    <dbReference type="NCBI Taxonomy" id="192904"/>
    <lineage>
        <taxon>Bacteria</taxon>
        <taxon>Pseudomonadati</taxon>
        <taxon>Bacteroidota</taxon>
        <taxon>Flavobacteriia</taxon>
        <taxon>Flavobacteriales</taxon>
        <taxon>Flavobacteriaceae</taxon>
        <taxon>Kriegella</taxon>
    </lineage>
</organism>
<evidence type="ECO:0000256" key="4">
    <source>
        <dbReference type="PIRSR" id="PIRSR603782-2"/>
    </source>
</evidence>
<reference evidence="6 7" key="1">
    <citation type="submission" date="2016-10" db="EMBL/GenBank/DDBJ databases">
        <authorList>
            <person name="de Groot N.N."/>
        </authorList>
    </citation>
    <scope>NUCLEOTIDE SEQUENCE [LARGE SCALE GENOMIC DNA]</scope>
    <source>
        <strain evidence="6 7">DSM 19886</strain>
    </source>
</reference>
<dbReference type="InterPro" id="IPR003782">
    <property type="entry name" value="SCO1/SenC"/>
</dbReference>
<keyword evidence="7" id="KW-1185">Reference proteome</keyword>
<name>A0A1G9NF66_9FLAO</name>
<accession>A0A1G9NF66</accession>
<feature type="domain" description="Thioredoxin" evidence="5">
    <location>
        <begin position="64"/>
        <end position="232"/>
    </location>
</feature>
<protein>
    <submittedName>
        <fullName evidence="6">Protein SCO1/2</fullName>
    </submittedName>
</protein>
<dbReference type="PROSITE" id="PS51352">
    <property type="entry name" value="THIOREDOXIN_2"/>
    <property type="match status" value="1"/>
</dbReference>
<dbReference type="SUPFAM" id="SSF52833">
    <property type="entry name" value="Thioredoxin-like"/>
    <property type="match status" value="1"/>
</dbReference>
<feature type="binding site" evidence="3">
    <location>
        <position position="192"/>
    </location>
    <ligand>
        <name>Cu cation</name>
        <dbReference type="ChEBI" id="CHEBI:23378"/>
    </ligand>
</feature>
<evidence type="ECO:0000313" key="7">
    <source>
        <dbReference type="Proteomes" id="UP000199440"/>
    </source>
</evidence>
<dbReference type="PANTHER" id="PTHR12151:SF25">
    <property type="entry name" value="LINALOOL DEHYDRATASE_ISOMERASE DOMAIN-CONTAINING PROTEIN"/>
    <property type="match status" value="1"/>
</dbReference>
<gene>
    <name evidence="6" type="ORF">SAMN04488514_103149</name>
</gene>
<dbReference type="STRING" id="192904.SAMN04488514_103149"/>
<evidence type="ECO:0000256" key="2">
    <source>
        <dbReference type="ARBA" id="ARBA00023008"/>
    </source>
</evidence>
<feature type="disulfide bond" description="Redox-active" evidence="4">
    <location>
        <begin position="102"/>
        <end position="106"/>
    </location>
</feature>
<dbReference type="AlphaFoldDB" id="A0A1G9NF66"/>
<keyword evidence="2 3" id="KW-0186">Copper</keyword>
<evidence type="ECO:0000259" key="5">
    <source>
        <dbReference type="PROSITE" id="PS51352"/>
    </source>
</evidence>
<dbReference type="OrthoDB" id="9811998at2"/>
<feature type="binding site" evidence="3">
    <location>
        <position position="106"/>
    </location>
    <ligand>
        <name>Cu cation</name>
        <dbReference type="ChEBI" id="CHEBI:23378"/>
    </ligand>
</feature>
<sequence length="232" mass="26586">MKLLLGIKKYSLLFVLLSGIFTGCKEETKKEDIQVMKTGRVVHLPYYNDESFTPHWLTPDSEEEKAFHKIPDFKLVNQLGDTVSQKTFDNKIYITDFFFTTCPGICLKMTGNMQKIQEEFIDDSNILLLSHSVTPSIDSVSVLKTYADKNGIIDSKWHLVTGDKTEIYNLGRNQYFVENDLGIPKDVNDFLHTENFLLIDKNKHIRGIYNGLNRASIAQLITDVKLLKSELN</sequence>
<dbReference type="PROSITE" id="PS51257">
    <property type="entry name" value="PROKAR_LIPOPROTEIN"/>
    <property type="match status" value="1"/>
</dbReference>
<dbReference type="CDD" id="cd02968">
    <property type="entry name" value="SCO"/>
    <property type="match status" value="1"/>
</dbReference>
<dbReference type="GO" id="GO:0046872">
    <property type="term" value="F:metal ion binding"/>
    <property type="evidence" value="ECO:0007669"/>
    <property type="project" value="UniProtKB-KW"/>
</dbReference>
<dbReference type="Proteomes" id="UP000199440">
    <property type="component" value="Unassembled WGS sequence"/>
</dbReference>
<evidence type="ECO:0000256" key="3">
    <source>
        <dbReference type="PIRSR" id="PIRSR603782-1"/>
    </source>
</evidence>
<proteinExistence type="inferred from homology"/>
<dbReference type="RefSeq" id="WP_089887500.1">
    <property type="nucleotide sequence ID" value="NZ_FNGV01000003.1"/>
</dbReference>